<evidence type="ECO:0000313" key="3">
    <source>
        <dbReference type="Proteomes" id="UP000284842"/>
    </source>
</evidence>
<protein>
    <submittedName>
        <fullName evidence="2">Uncharacterized protein</fullName>
    </submittedName>
</protein>
<dbReference type="Proteomes" id="UP000284842">
    <property type="component" value="Unassembled WGS sequence"/>
</dbReference>
<evidence type="ECO:0000256" key="1">
    <source>
        <dbReference type="SAM" id="MobiDB-lite"/>
    </source>
</evidence>
<keyword evidence="3" id="KW-1185">Reference proteome</keyword>
<dbReference type="InParanoid" id="A0A409X266"/>
<organism evidence="2 3">
    <name type="scientific">Panaeolus cyanescens</name>
    <dbReference type="NCBI Taxonomy" id="181874"/>
    <lineage>
        <taxon>Eukaryota</taxon>
        <taxon>Fungi</taxon>
        <taxon>Dikarya</taxon>
        <taxon>Basidiomycota</taxon>
        <taxon>Agaricomycotina</taxon>
        <taxon>Agaricomycetes</taxon>
        <taxon>Agaricomycetidae</taxon>
        <taxon>Agaricales</taxon>
        <taxon>Agaricineae</taxon>
        <taxon>Galeropsidaceae</taxon>
        <taxon>Panaeolus</taxon>
    </lineage>
</organism>
<dbReference type="OrthoDB" id="2553859at2759"/>
<feature type="region of interest" description="Disordered" evidence="1">
    <location>
        <begin position="46"/>
        <end position="94"/>
    </location>
</feature>
<reference evidence="2 3" key="1">
    <citation type="journal article" date="2018" name="Evol. Lett.">
        <title>Horizontal gene cluster transfer increased hallucinogenic mushroom diversity.</title>
        <authorList>
            <person name="Reynolds H.T."/>
            <person name="Vijayakumar V."/>
            <person name="Gluck-Thaler E."/>
            <person name="Korotkin H.B."/>
            <person name="Matheny P.B."/>
            <person name="Slot J.C."/>
        </authorList>
    </citation>
    <scope>NUCLEOTIDE SEQUENCE [LARGE SCALE GENOMIC DNA]</scope>
    <source>
        <strain evidence="2 3">2629</strain>
    </source>
</reference>
<feature type="compositionally biased region" description="Low complexity" evidence="1">
    <location>
        <begin position="1"/>
        <end position="17"/>
    </location>
</feature>
<comment type="caution">
    <text evidence="2">The sequence shown here is derived from an EMBL/GenBank/DDBJ whole genome shotgun (WGS) entry which is preliminary data.</text>
</comment>
<dbReference type="EMBL" id="NHTK01004804">
    <property type="protein sequence ID" value="PPQ84847.1"/>
    <property type="molecule type" value="Genomic_DNA"/>
</dbReference>
<feature type="region of interest" description="Disordered" evidence="1">
    <location>
        <begin position="1"/>
        <end position="23"/>
    </location>
</feature>
<name>A0A409X266_9AGAR</name>
<evidence type="ECO:0000313" key="2">
    <source>
        <dbReference type="EMBL" id="PPQ84847.1"/>
    </source>
</evidence>
<gene>
    <name evidence="2" type="ORF">CVT24_013169</name>
</gene>
<accession>A0A409X266</accession>
<sequence>MSSTLSTSKSIKITYTINPPSDLPLDEINAKALAVSKSHVFEVLPQLSSSKQAPESSSTTQAPESSTTQAPVPSTQGRETTLKQPLRSSSSSLTNPEKAYYNALLVSLAEARSVVGEELTVWRDVIGKREGVVVVKDEEEEDEEEE</sequence>
<proteinExistence type="predicted"/>
<dbReference type="AlphaFoldDB" id="A0A409X266"/>